<evidence type="ECO:0000256" key="6">
    <source>
        <dbReference type="ARBA" id="ARBA00023136"/>
    </source>
</evidence>
<dbReference type="Proteomes" id="UP001159427">
    <property type="component" value="Unassembled WGS sequence"/>
</dbReference>
<keyword evidence="9" id="KW-0807">Transducer</keyword>
<evidence type="ECO:0000256" key="2">
    <source>
        <dbReference type="ARBA" id="ARBA00022475"/>
    </source>
</evidence>
<evidence type="ECO:0000256" key="1">
    <source>
        <dbReference type="ARBA" id="ARBA00004651"/>
    </source>
</evidence>
<keyword evidence="4 10" id="KW-1133">Transmembrane helix</keyword>
<evidence type="ECO:0000259" key="11">
    <source>
        <dbReference type="PROSITE" id="PS50262"/>
    </source>
</evidence>
<reference evidence="12 13" key="1">
    <citation type="submission" date="2022-05" db="EMBL/GenBank/DDBJ databases">
        <authorList>
            <consortium name="Genoscope - CEA"/>
            <person name="William W."/>
        </authorList>
    </citation>
    <scope>NUCLEOTIDE SEQUENCE [LARGE SCALE GENOMIC DNA]</scope>
</reference>
<dbReference type="CDD" id="cd00637">
    <property type="entry name" value="7tm_classA_rhodopsin-like"/>
    <property type="match status" value="1"/>
</dbReference>
<dbReference type="SUPFAM" id="SSF81321">
    <property type="entry name" value="Family A G protein-coupled receptor-like"/>
    <property type="match status" value="1"/>
</dbReference>
<evidence type="ECO:0000313" key="12">
    <source>
        <dbReference type="EMBL" id="CAH3037496.1"/>
    </source>
</evidence>
<gene>
    <name evidence="12" type="ORF">PEVE_00039756</name>
</gene>
<keyword evidence="2" id="KW-1003">Cell membrane</keyword>
<name>A0ABN8MWL9_9CNID</name>
<keyword evidence="8" id="KW-0325">Glycoprotein</keyword>
<evidence type="ECO:0000256" key="8">
    <source>
        <dbReference type="ARBA" id="ARBA00023180"/>
    </source>
</evidence>
<protein>
    <recommendedName>
        <fullName evidence="11">G-protein coupled receptors family 1 profile domain-containing protein</fullName>
    </recommendedName>
</protein>
<comment type="subcellular location">
    <subcellularLocation>
        <location evidence="1">Cell membrane</location>
        <topology evidence="1">Multi-pass membrane protein</topology>
    </subcellularLocation>
</comment>
<feature type="transmembrane region" description="Helical" evidence="10">
    <location>
        <begin position="27"/>
        <end position="48"/>
    </location>
</feature>
<organism evidence="12 13">
    <name type="scientific">Porites evermanni</name>
    <dbReference type="NCBI Taxonomy" id="104178"/>
    <lineage>
        <taxon>Eukaryota</taxon>
        <taxon>Metazoa</taxon>
        <taxon>Cnidaria</taxon>
        <taxon>Anthozoa</taxon>
        <taxon>Hexacorallia</taxon>
        <taxon>Scleractinia</taxon>
        <taxon>Fungiina</taxon>
        <taxon>Poritidae</taxon>
        <taxon>Porites</taxon>
    </lineage>
</organism>
<evidence type="ECO:0000256" key="3">
    <source>
        <dbReference type="ARBA" id="ARBA00022692"/>
    </source>
</evidence>
<evidence type="ECO:0000256" key="5">
    <source>
        <dbReference type="ARBA" id="ARBA00023040"/>
    </source>
</evidence>
<keyword evidence="5" id="KW-0297">G-protein coupled receptor</keyword>
<feature type="transmembrane region" description="Helical" evidence="10">
    <location>
        <begin position="174"/>
        <end position="193"/>
    </location>
</feature>
<feature type="domain" description="G-protein coupled receptors family 1 profile" evidence="11">
    <location>
        <begin position="38"/>
        <end position="269"/>
    </location>
</feature>
<dbReference type="Gene3D" id="1.20.1070.10">
    <property type="entry name" value="Rhodopsin 7-helix transmembrane proteins"/>
    <property type="match status" value="1"/>
</dbReference>
<dbReference type="EMBL" id="CALNXI010000707">
    <property type="protein sequence ID" value="CAH3037496.1"/>
    <property type="molecule type" value="Genomic_DNA"/>
</dbReference>
<sequence>MESNTSAYPPKTSASDTSANIANSSVLAAWSVVFSVEAGLVMALNLYTSAFLVRGNFDRVRYFALSFAFIDIMRGFVAVVIVLGLMRSPGIDCKMDYHELHLALQTFCDVFSMSFFAAISFDMYCRIFWPLKHMFTRARWYISANFVIWVISMTSTMLFAFALARFYQEIFADLLIWFIEIASLTVICTSYFLILQNCRSSNEWIFGKRNFTLAKAFMFSTIIYLVVWTPIEILEGISKFQKSLTLACNGLLLMKFLKTFCSLVSPVVYLKYLSPFCKSCRCSTMRRRKQSTYLADSLPLITLRSSLYFQFANEFHMDVERVGS</sequence>
<evidence type="ECO:0000256" key="7">
    <source>
        <dbReference type="ARBA" id="ARBA00023170"/>
    </source>
</evidence>
<evidence type="ECO:0000256" key="4">
    <source>
        <dbReference type="ARBA" id="ARBA00022989"/>
    </source>
</evidence>
<feature type="transmembrane region" description="Helical" evidence="10">
    <location>
        <begin position="213"/>
        <end position="231"/>
    </location>
</feature>
<evidence type="ECO:0000256" key="9">
    <source>
        <dbReference type="ARBA" id="ARBA00023224"/>
    </source>
</evidence>
<dbReference type="PANTHER" id="PTHR24246">
    <property type="entry name" value="OLFACTORY RECEPTOR AND ADENOSINE RECEPTOR"/>
    <property type="match status" value="1"/>
</dbReference>
<keyword evidence="7" id="KW-0675">Receptor</keyword>
<accession>A0ABN8MWL9</accession>
<evidence type="ECO:0000313" key="13">
    <source>
        <dbReference type="Proteomes" id="UP001159427"/>
    </source>
</evidence>
<feature type="transmembrane region" description="Helical" evidence="10">
    <location>
        <begin position="146"/>
        <end position="168"/>
    </location>
</feature>
<feature type="transmembrane region" description="Helical" evidence="10">
    <location>
        <begin position="103"/>
        <end position="125"/>
    </location>
</feature>
<dbReference type="PANTHER" id="PTHR24246:SF27">
    <property type="entry name" value="ADENOSINE RECEPTOR, ISOFORM A"/>
    <property type="match status" value="1"/>
</dbReference>
<feature type="transmembrane region" description="Helical" evidence="10">
    <location>
        <begin position="60"/>
        <end position="83"/>
    </location>
</feature>
<evidence type="ECO:0000256" key="10">
    <source>
        <dbReference type="SAM" id="Phobius"/>
    </source>
</evidence>
<dbReference type="InterPro" id="IPR017452">
    <property type="entry name" value="GPCR_Rhodpsn_7TM"/>
</dbReference>
<dbReference type="PROSITE" id="PS50262">
    <property type="entry name" value="G_PROTEIN_RECEP_F1_2"/>
    <property type="match status" value="1"/>
</dbReference>
<keyword evidence="13" id="KW-1185">Reference proteome</keyword>
<comment type="caution">
    <text evidence="12">The sequence shown here is derived from an EMBL/GenBank/DDBJ whole genome shotgun (WGS) entry which is preliminary data.</text>
</comment>
<keyword evidence="6 10" id="KW-0472">Membrane</keyword>
<proteinExistence type="predicted"/>
<keyword evidence="3 10" id="KW-0812">Transmembrane</keyword>